<dbReference type="InterPro" id="IPR015848">
    <property type="entry name" value="PNPase_PH_RNA-bd_bac/org-type"/>
</dbReference>
<evidence type="ECO:0000256" key="3">
    <source>
        <dbReference type="ARBA" id="ARBA00022679"/>
    </source>
</evidence>
<name>A0AAN9VL48_9ORTH</name>
<dbReference type="SUPFAM" id="SSF54211">
    <property type="entry name" value="Ribosomal protein S5 domain 2-like"/>
    <property type="match status" value="2"/>
</dbReference>
<feature type="domain" description="S1 motif" evidence="7">
    <location>
        <begin position="674"/>
        <end position="745"/>
    </location>
</feature>
<evidence type="ECO:0000256" key="5">
    <source>
        <dbReference type="ARBA" id="ARBA00022884"/>
    </source>
</evidence>
<dbReference type="AlphaFoldDB" id="A0AAN9VL48"/>
<dbReference type="Pfam" id="PF01138">
    <property type="entry name" value="RNase_PH"/>
    <property type="match status" value="2"/>
</dbReference>
<evidence type="ECO:0000313" key="8">
    <source>
        <dbReference type="EMBL" id="KAK7793263.1"/>
    </source>
</evidence>
<dbReference type="Gene3D" id="2.40.50.140">
    <property type="entry name" value="Nucleic acid-binding proteins"/>
    <property type="match status" value="1"/>
</dbReference>
<dbReference type="NCBIfam" id="NF008805">
    <property type="entry name" value="PRK11824.1"/>
    <property type="match status" value="1"/>
</dbReference>
<dbReference type="GO" id="GO:0003723">
    <property type="term" value="F:RNA binding"/>
    <property type="evidence" value="ECO:0007669"/>
    <property type="project" value="UniProtKB-UniRule"/>
</dbReference>
<dbReference type="PROSITE" id="PS50126">
    <property type="entry name" value="S1"/>
    <property type="match status" value="1"/>
</dbReference>
<dbReference type="Gene3D" id="3.30.1370.10">
    <property type="entry name" value="K Homology domain, type 1"/>
    <property type="match status" value="1"/>
</dbReference>
<evidence type="ECO:0000256" key="1">
    <source>
        <dbReference type="ARBA" id="ARBA00007404"/>
    </source>
</evidence>
<dbReference type="EC" id="2.7.7.8" evidence="2"/>
<dbReference type="GO" id="GO:0004654">
    <property type="term" value="F:polyribonucleotide nucleotidyltransferase activity"/>
    <property type="evidence" value="ECO:0007669"/>
    <property type="project" value="UniProtKB-EC"/>
</dbReference>
<proteinExistence type="inferred from homology"/>
<evidence type="ECO:0000313" key="9">
    <source>
        <dbReference type="Proteomes" id="UP001378592"/>
    </source>
</evidence>
<dbReference type="PANTHER" id="PTHR11252">
    <property type="entry name" value="POLYRIBONUCLEOTIDE NUCLEOTIDYLTRANSFERASE"/>
    <property type="match status" value="1"/>
</dbReference>
<organism evidence="8 9">
    <name type="scientific">Gryllus longicercus</name>
    <dbReference type="NCBI Taxonomy" id="2509291"/>
    <lineage>
        <taxon>Eukaryota</taxon>
        <taxon>Metazoa</taxon>
        <taxon>Ecdysozoa</taxon>
        <taxon>Arthropoda</taxon>
        <taxon>Hexapoda</taxon>
        <taxon>Insecta</taxon>
        <taxon>Pterygota</taxon>
        <taxon>Neoptera</taxon>
        <taxon>Polyneoptera</taxon>
        <taxon>Orthoptera</taxon>
        <taxon>Ensifera</taxon>
        <taxon>Gryllidea</taxon>
        <taxon>Grylloidea</taxon>
        <taxon>Gryllidae</taxon>
        <taxon>Gryllinae</taxon>
        <taxon>Gryllus</taxon>
    </lineage>
</organism>
<accession>A0AAN9VL48</accession>
<dbReference type="Gene3D" id="3.30.230.70">
    <property type="entry name" value="GHMP Kinase, N-terminal domain"/>
    <property type="match status" value="2"/>
</dbReference>
<dbReference type="SUPFAM" id="SSF55666">
    <property type="entry name" value="Ribonuclease PH domain 2-like"/>
    <property type="match status" value="2"/>
</dbReference>
<dbReference type="SUPFAM" id="SSF54791">
    <property type="entry name" value="Eukaryotic type KH-domain (KH-domain type I)"/>
    <property type="match status" value="1"/>
</dbReference>
<dbReference type="FunFam" id="2.40.50.140:FF:000113">
    <property type="entry name" value="polyribonucleotide nucleotidyltransferase 1, mitochondrial"/>
    <property type="match status" value="1"/>
</dbReference>
<dbReference type="FunFam" id="3.30.230.70:FF:000008">
    <property type="entry name" value="polyribonucleotide nucleotidyltransferase 1, mitochondrial"/>
    <property type="match status" value="1"/>
</dbReference>
<dbReference type="EMBL" id="JAZDUA010000392">
    <property type="protein sequence ID" value="KAK7793263.1"/>
    <property type="molecule type" value="Genomic_DNA"/>
</dbReference>
<dbReference type="CDD" id="cd11364">
    <property type="entry name" value="RNase_PH_PNPase_2"/>
    <property type="match status" value="1"/>
</dbReference>
<dbReference type="InterPro" id="IPR012162">
    <property type="entry name" value="PNPase"/>
</dbReference>
<dbReference type="FunFam" id="3.30.230.70:FF:000032">
    <property type="entry name" value="Polyribonucleotide nucleotidyltransferase 1"/>
    <property type="match status" value="1"/>
</dbReference>
<dbReference type="InterPro" id="IPR020568">
    <property type="entry name" value="Ribosomal_Su5_D2-typ_SF"/>
</dbReference>
<dbReference type="CDD" id="cd11363">
    <property type="entry name" value="RNase_PH_PNPase_1"/>
    <property type="match status" value="1"/>
</dbReference>
<keyword evidence="4" id="KW-0548">Nucleotidyltransferase</keyword>
<reference evidence="8 9" key="1">
    <citation type="submission" date="2024-03" db="EMBL/GenBank/DDBJ databases">
        <title>The genome assembly and annotation of the cricket Gryllus longicercus Weissman &amp; Gray.</title>
        <authorList>
            <person name="Szrajer S."/>
            <person name="Gray D."/>
            <person name="Ylla G."/>
        </authorList>
    </citation>
    <scope>NUCLEOTIDE SEQUENCE [LARGE SCALE GENOMIC DNA]</scope>
    <source>
        <strain evidence="8">DAG 2021-001</strain>
        <tissue evidence="8">Whole body minus gut</tissue>
    </source>
</reference>
<dbReference type="GO" id="GO:0000958">
    <property type="term" value="P:mitochondrial mRNA catabolic process"/>
    <property type="evidence" value="ECO:0007669"/>
    <property type="project" value="TreeGrafter"/>
</dbReference>
<sequence>MAAPMHRRVWRLCRSCDNVAFYGSVRVFSNTFSQGVPEVAVNFSNDRPMQLTTGKYARFADGCAVAQLGDTAVMVTAVSKQKPSAVPFLPLVVDYRQKAAAAGRIPTNFLRRELGVSEKEILTSRLIDRSLRPLFPENFNYETQIMCNLLSVDSVNDPDVISINAASAALSLSDIPWNGPVGAVRVGLLDNEVVINPTRLELTNSSLNLVVTAMRHSLVVMLEAAAENVLLPDFQKAIKAGVKECQQVVQAILQLQKYYGKVKREIEVPEPPNADVVDSVRSFSEMRLREIFRDHNHDKLSRDVAVSNLRTDVIEKLKHNLGDAVDGSVVNEIFNKICKEIFRSMIFEDNVRCDGRTMDDLRNISCQVDLYKPLHGSALFQRGQTQVFCTVALDSPDSAMKLDTISMLTSGFKEKNFFLHYEFPPYATKEIGRIGPAGRRELGHGALAEKGLRAVVPKDYPFTIRLTSEVLESNGSSSMASVCGGSLALMDAGVPISSPAAGVAIGLVSRYENEDTKHMEDYRILTDILGIEDYMGDMDFKMAGTKKGITALQADIKIPGLPLKVVMESLLKATEAKSRIIDIMSQTLSKHRSIKKENWPVTEKLEIPPHKRAKFLGLGGGNLKKLMFETGVHINQEDDHSYLIFAPNQGAMDEAKEKIKEFLSSEREPELEFGAIYTAKIVELRDIGVMVTLYSSMAPALLHNTQLDVRNVNHPSALGLEVGQEIKVKYFGRDPVSGLMRLSRKVLQSPASSVVRNLDPKD</sequence>
<keyword evidence="3" id="KW-0808">Transferase</keyword>
<dbReference type="GO" id="GO:0000965">
    <property type="term" value="P:mitochondrial RNA 3'-end processing"/>
    <property type="evidence" value="ECO:0007669"/>
    <property type="project" value="TreeGrafter"/>
</dbReference>
<evidence type="ECO:0000256" key="6">
    <source>
        <dbReference type="PROSITE-ProRule" id="PRU00117"/>
    </source>
</evidence>
<dbReference type="NCBIfam" id="TIGR03591">
    <property type="entry name" value="polynuc_phos"/>
    <property type="match status" value="1"/>
</dbReference>
<dbReference type="InterPro" id="IPR036345">
    <property type="entry name" value="ExoRNase_PH_dom2_sf"/>
</dbReference>
<comment type="similarity">
    <text evidence="1">Belongs to the polyribonucleotide nucleotidyltransferase family.</text>
</comment>
<dbReference type="GO" id="GO:0005739">
    <property type="term" value="C:mitochondrion"/>
    <property type="evidence" value="ECO:0007669"/>
    <property type="project" value="TreeGrafter"/>
</dbReference>
<dbReference type="GO" id="GO:0000175">
    <property type="term" value="F:3'-5'-RNA exonuclease activity"/>
    <property type="evidence" value="ECO:0007669"/>
    <property type="project" value="TreeGrafter"/>
</dbReference>
<dbReference type="CDD" id="cd09033">
    <property type="entry name" value="KH-I_PNPT1"/>
    <property type="match status" value="1"/>
</dbReference>
<protein>
    <recommendedName>
        <fullName evidence="2">polyribonucleotide nucleotidyltransferase</fullName>
        <ecNumber evidence="2">2.7.7.8</ecNumber>
    </recommendedName>
</protein>
<comment type="caution">
    <text evidence="8">The sequence shown here is derived from an EMBL/GenBank/DDBJ whole genome shotgun (WGS) entry which is preliminary data.</text>
</comment>
<dbReference type="InterPro" id="IPR003029">
    <property type="entry name" value="S1_domain"/>
</dbReference>
<dbReference type="Pfam" id="PF03726">
    <property type="entry name" value="PNPase"/>
    <property type="match status" value="1"/>
</dbReference>
<evidence type="ECO:0000259" key="7">
    <source>
        <dbReference type="PROSITE" id="PS50126"/>
    </source>
</evidence>
<dbReference type="SUPFAM" id="SSF50249">
    <property type="entry name" value="Nucleic acid-binding proteins"/>
    <property type="match status" value="1"/>
</dbReference>
<dbReference type="InterPro" id="IPR036456">
    <property type="entry name" value="PNPase_PH_RNA-bd_sf"/>
</dbReference>
<dbReference type="InterPro" id="IPR015847">
    <property type="entry name" value="ExoRNase_PH_dom2"/>
</dbReference>
<dbReference type="PIRSF" id="PIRSF005499">
    <property type="entry name" value="PNPase"/>
    <property type="match status" value="1"/>
</dbReference>
<dbReference type="InterPro" id="IPR036612">
    <property type="entry name" value="KH_dom_type_1_sf"/>
</dbReference>
<dbReference type="PROSITE" id="PS50084">
    <property type="entry name" value="KH_TYPE_1"/>
    <property type="match status" value="1"/>
</dbReference>
<dbReference type="Pfam" id="PF03725">
    <property type="entry name" value="RNase_PH_C"/>
    <property type="match status" value="1"/>
</dbReference>
<dbReference type="GO" id="GO:0005829">
    <property type="term" value="C:cytosol"/>
    <property type="evidence" value="ECO:0007669"/>
    <property type="project" value="TreeGrafter"/>
</dbReference>
<dbReference type="PANTHER" id="PTHR11252:SF0">
    <property type="entry name" value="POLYRIBONUCLEOTIDE NUCLEOTIDYLTRANSFERASE 1, MITOCHONDRIAL"/>
    <property type="match status" value="1"/>
</dbReference>
<dbReference type="InterPro" id="IPR027408">
    <property type="entry name" value="PNPase/RNase_PH_dom_sf"/>
</dbReference>
<dbReference type="InterPro" id="IPR001247">
    <property type="entry name" value="ExoRNase_PH_dom1"/>
</dbReference>
<dbReference type="InterPro" id="IPR012340">
    <property type="entry name" value="NA-bd_OB-fold"/>
</dbReference>
<keyword evidence="9" id="KW-1185">Reference proteome</keyword>
<gene>
    <name evidence="8" type="ORF">R5R35_006657</name>
</gene>
<keyword evidence="5 6" id="KW-0694">RNA-binding</keyword>
<dbReference type="FunFam" id="3.30.1370.10:FF:000001">
    <property type="entry name" value="Polyribonucleotide nucleotidyltransferase"/>
    <property type="match status" value="1"/>
</dbReference>
<evidence type="ECO:0000256" key="2">
    <source>
        <dbReference type="ARBA" id="ARBA00012416"/>
    </source>
</evidence>
<dbReference type="SUPFAM" id="SSF46915">
    <property type="entry name" value="Polynucleotide phosphorylase/guanosine pentaphosphate synthase (PNPase/GPSI), domain 3"/>
    <property type="match status" value="1"/>
</dbReference>
<dbReference type="Proteomes" id="UP001378592">
    <property type="component" value="Unassembled WGS sequence"/>
</dbReference>
<evidence type="ECO:0000256" key="4">
    <source>
        <dbReference type="ARBA" id="ARBA00022695"/>
    </source>
</evidence>